<evidence type="ECO:0000313" key="2">
    <source>
        <dbReference type="EMBL" id="TKR92280.1"/>
    </source>
</evidence>
<reference evidence="2" key="3">
    <citation type="journal article" date="2019" name="G3 (Bethesda)">
        <title>Hybrid Assembly of the Genome of the Entomopathogenic Nematode Steinernema carpocapsae Identifies the X-Chromosome.</title>
        <authorList>
            <person name="Serra L."/>
            <person name="Macchietto M."/>
            <person name="Macias-Munoz A."/>
            <person name="McGill C.J."/>
            <person name="Rodriguez I.M."/>
            <person name="Rodriguez B."/>
            <person name="Murad R."/>
            <person name="Mortazavi A."/>
        </authorList>
    </citation>
    <scope>NUCLEOTIDE SEQUENCE</scope>
    <source>
        <strain evidence="2">ALL</strain>
    </source>
</reference>
<evidence type="ECO:0000256" key="1">
    <source>
        <dbReference type="SAM" id="MobiDB-lite"/>
    </source>
</evidence>
<reference evidence="2" key="2">
    <citation type="journal article" date="2015" name="Genome Biol.">
        <title>Comparative genomics of Steinernema reveals deeply conserved gene regulatory networks.</title>
        <authorList>
            <person name="Dillman A.R."/>
            <person name="Macchietto M."/>
            <person name="Porter C.F."/>
            <person name="Rogers A."/>
            <person name="Williams B."/>
            <person name="Antoshechkin I."/>
            <person name="Lee M.M."/>
            <person name="Goodwin Z."/>
            <person name="Lu X."/>
            <person name="Lewis E.E."/>
            <person name="Goodrich-Blair H."/>
            <person name="Stock S.P."/>
            <person name="Adams B.J."/>
            <person name="Sternberg P.W."/>
            <person name="Mortazavi A."/>
        </authorList>
    </citation>
    <scope>NUCLEOTIDE SEQUENCE [LARGE SCALE GENOMIC DNA]</scope>
    <source>
        <strain evidence="2">ALL</strain>
    </source>
</reference>
<dbReference type="AlphaFoldDB" id="A0A4U5P881"/>
<feature type="compositionally biased region" description="Basic and acidic residues" evidence="1">
    <location>
        <begin position="29"/>
        <end position="38"/>
    </location>
</feature>
<dbReference type="EMBL" id="AZBU02000002">
    <property type="protein sequence ID" value="TKR92280.1"/>
    <property type="molecule type" value="Genomic_DNA"/>
</dbReference>
<comment type="caution">
    <text evidence="2">The sequence shown here is derived from an EMBL/GenBank/DDBJ whole genome shotgun (WGS) entry which is preliminary data.</text>
</comment>
<protein>
    <submittedName>
        <fullName evidence="2">Uncharacterized protein</fullName>
    </submittedName>
</protein>
<feature type="region of interest" description="Disordered" evidence="1">
    <location>
        <begin position="29"/>
        <end position="58"/>
    </location>
</feature>
<sequence length="84" mass="9700">MFFGFFSSPNFHALLLKDKRTRRLIGRRNEPEEHVTLKKDKRMQRSLSRNPIPRKEATSAKNAYEIAGRSHALFCPAFIIPGSN</sequence>
<accession>A0A4U5P881</accession>
<name>A0A4U5P881_STECR</name>
<reference evidence="2" key="1">
    <citation type="submission" date="2013-11" db="EMBL/GenBank/DDBJ databases">
        <authorList>
            <person name="Sternberg P."/>
            <person name="Dillman A."/>
            <person name="Macchietto M."/>
        </authorList>
    </citation>
    <scope>NUCLEOTIDE SEQUENCE</scope>
    <source>
        <strain evidence="2">ALL</strain>
    </source>
</reference>
<organism evidence="2">
    <name type="scientific">Steinernema carpocapsae</name>
    <name type="common">Entomopathogenic nematode</name>
    <dbReference type="NCBI Taxonomy" id="34508"/>
    <lineage>
        <taxon>Eukaryota</taxon>
        <taxon>Metazoa</taxon>
        <taxon>Ecdysozoa</taxon>
        <taxon>Nematoda</taxon>
        <taxon>Chromadorea</taxon>
        <taxon>Rhabditida</taxon>
        <taxon>Tylenchina</taxon>
        <taxon>Panagrolaimomorpha</taxon>
        <taxon>Strongyloidoidea</taxon>
        <taxon>Steinernematidae</taxon>
        <taxon>Steinernema</taxon>
    </lineage>
</organism>
<proteinExistence type="predicted"/>
<gene>
    <name evidence="2" type="ORF">L596_006965</name>
</gene>